<sequence length="71" mass="8151">YNLNTKFIRSRTNENFNEYFKELKNTIGKQVRMEVPCCSGLNKIVEKALEKLEKELEVEETVVGVNGGIKS</sequence>
<reference evidence="1 2" key="1">
    <citation type="journal article" date="2016" name="Sci. Rep.">
        <title>Metabolic traits of an uncultured archaeal lineage -MSBL1- from brine pools of the Red Sea.</title>
        <authorList>
            <person name="Mwirichia R."/>
            <person name="Alam I."/>
            <person name="Rashid M."/>
            <person name="Vinu M."/>
            <person name="Ba-Alawi W."/>
            <person name="Anthony Kamau A."/>
            <person name="Kamanda Ngugi D."/>
            <person name="Goker M."/>
            <person name="Klenk H.P."/>
            <person name="Bajic V."/>
            <person name="Stingl U."/>
        </authorList>
    </citation>
    <scope>NUCLEOTIDE SEQUENCE [LARGE SCALE GENOMIC DNA]</scope>
    <source>
        <strain evidence="1">SCGC-AAA259I14</strain>
    </source>
</reference>
<dbReference type="EMBL" id="LHXS01000069">
    <property type="protein sequence ID" value="KXA96362.1"/>
    <property type="molecule type" value="Genomic_DNA"/>
</dbReference>
<organism evidence="1 2">
    <name type="scientific">candidate division MSBL1 archaeon SCGC-AAA259I14</name>
    <dbReference type="NCBI Taxonomy" id="1698268"/>
    <lineage>
        <taxon>Archaea</taxon>
        <taxon>Methanobacteriati</taxon>
        <taxon>Methanobacteriota</taxon>
        <taxon>candidate division MSBL1</taxon>
    </lineage>
</organism>
<proteinExistence type="predicted"/>
<dbReference type="AlphaFoldDB" id="A0A133UQ32"/>
<protein>
    <recommendedName>
        <fullName evidence="3">4Fe-4S ferredoxin</fullName>
    </recommendedName>
</protein>
<dbReference type="Proteomes" id="UP000070414">
    <property type="component" value="Unassembled WGS sequence"/>
</dbReference>
<keyword evidence="2" id="KW-1185">Reference proteome</keyword>
<gene>
    <name evidence="1" type="ORF">AKJ38_03415</name>
</gene>
<comment type="caution">
    <text evidence="1">The sequence shown here is derived from an EMBL/GenBank/DDBJ whole genome shotgun (WGS) entry which is preliminary data.</text>
</comment>
<evidence type="ECO:0000313" key="2">
    <source>
        <dbReference type="Proteomes" id="UP000070414"/>
    </source>
</evidence>
<evidence type="ECO:0000313" key="1">
    <source>
        <dbReference type="EMBL" id="KXA96362.1"/>
    </source>
</evidence>
<name>A0A133UQ32_9EURY</name>
<accession>A0A133UQ32</accession>
<evidence type="ECO:0008006" key="3">
    <source>
        <dbReference type="Google" id="ProtNLM"/>
    </source>
</evidence>
<feature type="non-terminal residue" evidence="1">
    <location>
        <position position="1"/>
    </location>
</feature>